<organism evidence="2 3">
    <name type="scientific">Cercospora kikuchii</name>
    <dbReference type="NCBI Taxonomy" id="84275"/>
    <lineage>
        <taxon>Eukaryota</taxon>
        <taxon>Fungi</taxon>
        <taxon>Dikarya</taxon>
        <taxon>Ascomycota</taxon>
        <taxon>Pezizomycotina</taxon>
        <taxon>Dothideomycetes</taxon>
        <taxon>Dothideomycetidae</taxon>
        <taxon>Mycosphaerellales</taxon>
        <taxon>Mycosphaerellaceae</taxon>
        <taxon>Cercospora</taxon>
    </lineage>
</organism>
<proteinExistence type="predicted"/>
<dbReference type="GeneID" id="68294083"/>
<evidence type="ECO:0000256" key="1">
    <source>
        <dbReference type="SAM" id="MobiDB-lite"/>
    </source>
</evidence>
<comment type="caution">
    <text evidence="2">The sequence shown here is derived from an EMBL/GenBank/DDBJ whole genome shotgun (WGS) entry which is preliminary data.</text>
</comment>
<dbReference type="Proteomes" id="UP000825890">
    <property type="component" value="Unassembled WGS sequence"/>
</dbReference>
<dbReference type="EMBL" id="BOLY01000005">
    <property type="protein sequence ID" value="GIZ45335.1"/>
    <property type="molecule type" value="Genomic_DNA"/>
</dbReference>
<protein>
    <submittedName>
        <fullName evidence="2">Uncharacterized protein</fullName>
    </submittedName>
</protein>
<feature type="region of interest" description="Disordered" evidence="1">
    <location>
        <begin position="1"/>
        <end position="29"/>
    </location>
</feature>
<gene>
    <name evidence="2" type="ORF">CKM354_000850800</name>
</gene>
<reference evidence="2 3" key="1">
    <citation type="submission" date="2021-01" db="EMBL/GenBank/DDBJ databases">
        <title>Cercospora kikuchii MAFF 305040 whole genome shotgun sequence.</title>
        <authorList>
            <person name="Kashiwa T."/>
            <person name="Suzuki T."/>
        </authorList>
    </citation>
    <scope>NUCLEOTIDE SEQUENCE [LARGE SCALE GENOMIC DNA]</scope>
    <source>
        <strain evidence="2 3">MAFF 305040</strain>
    </source>
</reference>
<dbReference type="AlphaFoldDB" id="A0A9P3CRL0"/>
<dbReference type="OrthoDB" id="3898724at2759"/>
<name>A0A9P3CRL0_9PEZI</name>
<sequence length="340" mass="37500">MDFLQQRPRAGSSAQSQPAHRRPSWAQSPKSYEIYMRKNLAADRVSQADDGAENYSYDDTHLGEWAIPKELEDRLPSELKAAVKEWRYAGAAVCTALVRIEKLDDESLYRGYPEHTLDHLSRRPSIQSSAVVGAETPPMSSPVSPTPIALPASLLRLEKLEQMSYRPTAGIESPPFSPVDTPGCPTPDTPSDYAQSATSNARAIAHRFPTYAESAASSGASKSDSFSSSFGSYVSTAPSTPAIVSFDEAAWETFLKTYSAELYDINTNSGPRLKGAGYTVDRLRVELGMEKGNEELLTDFNEWWSGMKAKVTEYDEKIRELEMPNLETVRAERLANGMPV</sequence>
<accession>A0A9P3CRL0</accession>
<keyword evidence="3" id="KW-1185">Reference proteome</keyword>
<feature type="region of interest" description="Disordered" evidence="1">
    <location>
        <begin position="168"/>
        <end position="198"/>
    </location>
</feature>
<evidence type="ECO:0000313" key="2">
    <source>
        <dbReference type="EMBL" id="GIZ45335.1"/>
    </source>
</evidence>
<evidence type="ECO:0000313" key="3">
    <source>
        <dbReference type="Proteomes" id="UP000825890"/>
    </source>
</evidence>
<dbReference type="RefSeq" id="XP_044659822.1">
    <property type="nucleotide sequence ID" value="XM_044803887.1"/>
</dbReference>